<dbReference type="Proteomes" id="UP000176741">
    <property type="component" value="Unassembled WGS sequence"/>
</dbReference>
<proteinExistence type="predicted"/>
<protein>
    <recommendedName>
        <fullName evidence="3">DUF2795 domain-containing protein</fullName>
    </recommendedName>
</protein>
<evidence type="ECO:0000313" key="1">
    <source>
        <dbReference type="EMBL" id="OGM20017.1"/>
    </source>
</evidence>
<gene>
    <name evidence="1" type="ORF">A2771_00410</name>
</gene>
<comment type="caution">
    <text evidence="1">The sequence shown here is derived from an EMBL/GenBank/DDBJ whole genome shotgun (WGS) entry which is preliminary data.</text>
</comment>
<evidence type="ECO:0008006" key="3">
    <source>
        <dbReference type="Google" id="ProtNLM"/>
    </source>
</evidence>
<organism evidence="1 2">
    <name type="scientific">Candidatus Woesebacteria bacterium RIFCSPHIGHO2_01_FULL_38_26b</name>
    <dbReference type="NCBI Taxonomy" id="1802491"/>
    <lineage>
        <taxon>Bacteria</taxon>
        <taxon>Candidatus Woeseibacteriota</taxon>
    </lineage>
</organism>
<dbReference type="EMBL" id="MGGD01000047">
    <property type="protein sequence ID" value="OGM20017.1"/>
    <property type="molecule type" value="Genomic_DNA"/>
</dbReference>
<dbReference type="AlphaFoldDB" id="A0A1F7XY75"/>
<reference evidence="1 2" key="1">
    <citation type="journal article" date="2016" name="Nat. Commun.">
        <title>Thousands of microbial genomes shed light on interconnected biogeochemical processes in an aquifer system.</title>
        <authorList>
            <person name="Anantharaman K."/>
            <person name="Brown C.T."/>
            <person name="Hug L.A."/>
            <person name="Sharon I."/>
            <person name="Castelle C.J."/>
            <person name="Probst A.J."/>
            <person name="Thomas B.C."/>
            <person name="Singh A."/>
            <person name="Wilkins M.J."/>
            <person name="Karaoz U."/>
            <person name="Brodie E.L."/>
            <person name="Williams K.H."/>
            <person name="Hubbard S.S."/>
            <person name="Banfield J.F."/>
        </authorList>
    </citation>
    <scope>NUCLEOTIDE SEQUENCE [LARGE SCALE GENOMIC DNA]</scope>
</reference>
<evidence type="ECO:0000313" key="2">
    <source>
        <dbReference type="Proteomes" id="UP000176741"/>
    </source>
</evidence>
<name>A0A1F7XY75_9BACT</name>
<accession>A0A1F7XY75</accession>
<sequence>MQNIKGSVDHLKTHQKYPATKAELVAECDNLSDFSEEDKKWFMENLPAEPEGGYKSAEEVMKALGLEEPEATPAQA</sequence>